<reference evidence="4" key="1">
    <citation type="journal article" date="2019" name="Int. J. Syst. Evol. Microbiol.">
        <title>The Global Catalogue of Microorganisms (GCM) 10K type strain sequencing project: providing services to taxonomists for standard genome sequencing and annotation.</title>
        <authorList>
            <consortium name="The Broad Institute Genomics Platform"/>
            <consortium name="The Broad Institute Genome Sequencing Center for Infectious Disease"/>
            <person name="Wu L."/>
            <person name="Ma J."/>
        </authorList>
    </citation>
    <scope>NUCLEOTIDE SEQUENCE [LARGE SCALE GENOMIC DNA]</scope>
    <source>
        <strain evidence="4">CGMCC 1.12750</strain>
    </source>
</reference>
<name>A0ABW2UED0_9RHOB</name>
<dbReference type="EMBL" id="JBHTFQ010000001">
    <property type="protein sequence ID" value="MFC7703032.1"/>
    <property type="molecule type" value="Genomic_DNA"/>
</dbReference>
<keyword evidence="4" id="KW-1185">Reference proteome</keyword>
<keyword evidence="2" id="KW-0732">Signal</keyword>
<comment type="caution">
    <text evidence="3">The sequence shown here is derived from an EMBL/GenBank/DDBJ whole genome shotgun (WGS) entry which is preliminary data.</text>
</comment>
<proteinExistence type="predicted"/>
<feature type="region of interest" description="Disordered" evidence="1">
    <location>
        <begin position="39"/>
        <end position="71"/>
    </location>
</feature>
<sequence length="115" mass="11727">MFKKSIIAAGMALVAAPALAQAVEQNADMVPPMASEAHNAAPHGAVQLPTDADPNAQAASPEAPVFDWGSHIDTADDRGVVTPGKIQLAGPLGVDPAAFTTAELVDMFARQIDGV</sequence>
<dbReference type="RefSeq" id="WP_377398491.1">
    <property type="nucleotide sequence ID" value="NZ_JBHTFQ010000001.1"/>
</dbReference>
<evidence type="ECO:0000256" key="1">
    <source>
        <dbReference type="SAM" id="MobiDB-lite"/>
    </source>
</evidence>
<evidence type="ECO:0000313" key="3">
    <source>
        <dbReference type="EMBL" id="MFC7703032.1"/>
    </source>
</evidence>
<gene>
    <name evidence="3" type="ORF">ACFQXB_02345</name>
</gene>
<feature type="signal peptide" evidence="2">
    <location>
        <begin position="1"/>
        <end position="20"/>
    </location>
</feature>
<feature type="chain" id="PRO_5047343906" evidence="2">
    <location>
        <begin position="21"/>
        <end position="115"/>
    </location>
</feature>
<dbReference type="Proteomes" id="UP001596516">
    <property type="component" value="Unassembled WGS sequence"/>
</dbReference>
<accession>A0ABW2UED0</accession>
<protein>
    <submittedName>
        <fullName evidence="3">Uncharacterized protein</fullName>
    </submittedName>
</protein>
<evidence type="ECO:0000313" key="4">
    <source>
        <dbReference type="Proteomes" id="UP001596516"/>
    </source>
</evidence>
<organism evidence="3 4">
    <name type="scientific">Plastorhodobacter daqingensis</name>
    <dbReference type="NCBI Taxonomy" id="1387281"/>
    <lineage>
        <taxon>Bacteria</taxon>
        <taxon>Pseudomonadati</taxon>
        <taxon>Pseudomonadota</taxon>
        <taxon>Alphaproteobacteria</taxon>
        <taxon>Rhodobacterales</taxon>
        <taxon>Paracoccaceae</taxon>
        <taxon>Plastorhodobacter</taxon>
    </lineage>
</organism>
<evidence type="ECO:0000256" key="2">
    <source>
        <dbReference type="SAM" id="SignalP"/>
    </source>
</evidence>